<keyword evidence="2" id="KW-1185">Reference proteome</keyword>
<dbReference type="AlphaFoldDB" id="A0A8S3ZAH8"/>
<dbReference type="EMBL" id="CAJHNH020001678">
    <property type="protein sequence ID" value="CAG5124022.1"/>
    <property type="molecule type" value="Genomic_DNA"/>
</dbReference>
<comment type="caution">
    <text evidence="1">The sequence shown here is derived from an EMBL/GenBank/DDBJ whole genome shotgun (WGS) entry which is preliminary data.</text>
</comment>
<feature type="non-terminal residue" evidence="1">
    <location>
        <position position="16"/>
    </location>
</feature>
<proteinExistence type="predicted"/>
<dbReference type="Proteomes" id="UP000678393">
    <property type="component" value="Unassembled WGS sequence"/>
</dbReference>
<organism evidence="1 2">
    <name type="scientific">Candidula unifasciata</name>
    <dbReference type="NCBI Taxonomy" id="100452"/>
    <lineage>
        <taxon>Eukaryota</taxon>
        <taxon>Metazoa</taxon>
        <taxon>Spiralia</taxon>
        <taxon>Lophotrochozoa</taxon>
        <taxon>Mollusca</taxon>
        <taxon>Gastropoda</taxon>
        <taxon>Heterobranchia</taxon>
        <taxon>Euthyneura</taxon>
        <taxon>Panpulmonata</taxon>
        <taxon>Eupulmonata</taxon>
        <taxon>Stylommatophora</taxon>
        <taxon>Helicina</taxon>
        <taxon>Helicoidea</taxon>
        <taxon>Geomitridae</taxon>
        <taxon>Candidula</taxon>
    </lineage>
</organism>
<name>A0A8S3ZAH8_9EUPU</name>
<evidence type="ECO:0000313" key="1">
    <source>
        <dbReference type="EMBL" id="CAG5124022.1"/>
    </source>
</evidence>
<gene>
    <name evidence="1" type="ORF">CUNI_LOCUS9580</name>
</gene>
<accession>A0A8S3ZAH8</accession>
<evidence type="ECO:0000313" key="2">
    <source>
        <dbReference type="Proteomes" id="UP000678393"/>
    </source>
</evidence>
<sequence>MDEVNQVMKTNVWLQV</sequence>
<protein>
    <submittedName>
        <fullName evidence="1">Uncharacterized protein</fullName>
    </submittedName>
</protein>
<reference evidence="1" key="1">
    <citation type="submission" date="2021-04" db="EMBL/GenBank/DDBJ databases">
        <authorList>
            <consortium name="Molecular Ecology Group"/>
        </authorList>
    </citation>
    <scope>NUCLEOTIDE SEQUENCE</scope>
</reference>